<feature type="region of interest" description="Disordered" evidence="1">
    <location>
        <begin position="435"/>
        <end position="467"/>
    </location>
</feature>
<dbReference type="InterPro" id="IPR049709">
    <property type="entry name" value="IniB-like_N"/>
</dbReference>
<evidence type="ECO:0008006" key="4">
    <source>
        <dbReference type="Google" id="ProtNLM"/>
    </source>
</evidence>
<accession>A0ABX0XSY5</accession>
<sequence>MMDHHADASASVNATTPAASAGMRAHGSAQAHGPGCGCGCQASHHGGHHSHGHHSHHAEQQTLHDFVLNLIADPAAKDAFLLDPHSCLRDAGLGELSLADVHDVLTLVLDSIPVQGPASVAQLDALNIGSVTEQPGAVVAQLQAVLHQVGVSNSHGATQDFNVVSTATSAVLPAASGLGLGAEVLPGIGVAASGSGAVLDLSGTHDLANTLDGGVLGTTGHEVTGVVGTADGLVNGAPGLGGPSVVDGVVGTATGLFGGSPAANLLGGSPLGGILGTVHGVVGNTAGGPVGNGATGLLGNAVNGIAAGTVSGVLGTSPVDGVLGTVHGATQTVGGVAHGTGLDGATHTVGGVVHGTGLDAVTGTAGGAVHGTGLDSVTGSVGSTVQGVTGTGAHGLLGGVTGTADSAVHGVTGTDTHGLLGGVTGTVGDTLGSAGVGNVTGDPGGQSHADTSAQVDASHHGLLDGLH</sequence>
<reference evidence="2 3" key="1">
    <citation type="submission" date="2020-03" db="EMBL/GenBank/DDBJ databases">
        <title>WGS of the type strain of Planosporangium spp.</title>
        <authorList>
            <person name="Thawai C."/>
        </authorList>
    </citation>
    <scope>NUCLEOTIDE SEQUENCE [LARGE SCALE GENOMIC DNA]</scope>
    <source>
        <strain evidence="2 3">TBRC 5610</strain>
    </source>
</reference>
<gene>
    <name evidence="2" type="ORF">HC031_04595</name>
</gene>
<name>A0ABX0XSY5_9ACTN</name>
<proteinExistence type="predicted"/>
<dbReference type="Proteomes" id="UP000722989">
    <property type="component" value="Unassembled WGS sequence"/>
</dbReference>
<feature type="region of interest" description="Disordered" evidence="1">
    <location>
        <begin position="1"/>
        <end position="28"/>
    </location>
</feature>
<evidence type="ECO:0000313" key="2">
    <source>
        <dbReference type="EMBL" id="NJC69007.1"/>
    </source>
</evidence>
<feature type="compositionally biased region" description="Basic and acidic residues" evidence="1">
    <location>
        <begin position="457"/>
        <end position="467"/>
    </location>
</feature>
<dbReference type="EMBL" id="JAATVY010000002">
    <property type="protein sequence ID" value="NJC69007.1"/>
    <property type="molecule type" value="Genomic_DNA"/>
</dbReference>
<dbReference type="RefSeq" id="WP_167923872.1">
    <property type="nucleotide sequence ID" value="NZ_JAATVY010000002.1"/>
</dbReference>
<protein>
    <recommendedName>
        <fullName evidence="4">Collagen-like protein</fullName>
    </recommendedName>
</protein>
<evidence type="ECO:0000313" key="3">
    <source>
        <dbReference type="Proteomes" id="UP000722989"/>
    </source>
</evidence>
<organism evidence="2 3">
    <name type="scientific">Planosporangium thailandense</name>
    <dbReference type="NCBI Taxonomy" id="765197"/>
    <lineage>
        <taxon>Bacteria</taxon>
        <taxon>Bacillati</taxon>
        <taxon>Actinomycetota</taxon>
        <taxon>Actinomycetes</taxon>
        <taxon>Micromonosporales</taxon>
        <taxon>Micromonosporaceae</taxon>
        <taxon>Planosporangium</taxon>
    </lineage>
</organism>
<comment type="caution">
    <text evidence="2">The sequence shown here is derived from an EMBL/GenBank/DDBJ whole genome shotgun (WGS) entry which is preliminary data.</text>
</comment>
<keyword evidence="3" id="KW-1185">Reference proteome</keyword>
<evidence type="ECO:0000256" key="1">
    <source>
        <dbReference type="SAM" id="MobiDB-lite"/>
    </source>
</evidence>
<dbReference type="NCBIfam" id="NF038175">
    <property type="entry name" value="IniB_NTERM"/>
    <property type="match status" value="1"/>
</dbReference>